<dbReference type="GO" id="GO:0005524">
    <property type="term" value="F:ATP binding"/>
    <property type="evidence" value="ECO:0007669"/>
    <property type="project" value="InterPro"/>
</dbReference>
<dbReference type="InterPro" id="IPR011009">
    <property type="entry name" value="Kinase-like_dom_sf"/>
</dbReference>
<dbReference type="InterPro" id="IPR050235">
    <property type="entry name" value="CK1_Ser-Thr_kinase"/>
</dbReference>
<dbReference type="Proteomes" id="UP000322667">
    <property type="component" value="Chromosome D10"/>
</dbReference>
<protein>
    <recommendedName>
        <fullName evidence="2">Protein kinase domain-containing protein</fullName>
    </recommendedName>
</protein>
<comment type="similarity">
    <text evidence="1">Belongs to the protein kinase superfamily. CK1 Ser/Thr protein kinase family. Casein kinase I subfamily.</text>
</comment>
<evidence type="ECO:0000313" key="4">
    <source>
        <dbReference type="Proteomes" id="UP000322667"/>
    </source>
</evidence>
<dbReference type="EMBL" id="CM017632">
    <property type="protein sequence ID" value="TYH49479.1"/>
    <property type="molecule type" value="Genomic_DNA"/>
</dbReference>
<sequence>METRLQEFKVELRGDLQAFLGQYFGPPAIGSSGNVAVAAVDKGKGVLGAPPGFLAKDSDPPQAQMDPSIAAGGSMHLREQPIILGASGKGTLNTSIGATAIVLSGTGCLDTGQFMYKKGATFGAKADRSFQVGGSPMYRIERKLGKGGCGQVFVGRRVSGGNERATGFVAMEVALKFEHRNSKGCSYGPSYEWQVYNALGDYYVMVMELLGPSLWDVWNSAGQTMSAEMVACIAVESLSTLEKMHSKGYVHGDVKPEKFLLGQPSTPQEKKLFLVDLGLATKWKDSSSGLHVDYDQRPDMFRGTVRYASVHAHLGRTASRRDDPESLAYTLIFLHQGRLPWQKHTSQAKFPHFQP</sequence>
<evidence type="ECO:0000313" key="3">
    <source>
        <dbReference type="EMBL" id="TYH49479.1"/>
    </source>
</evidence>
<keyword evidence="4" id="KW-1185">Reference proteome</keyword>
<dbReference type="PANTHER" id="PTHR11909">
    <property type="entry name" value="CASEIN KINASE-RELATED"/>
    <property type="match status" value="1"/>
</dbReference>
<proteinExistence type="inferred from homology"/>
<dbReference type="SMART" id="SM00220">
    <property type="entry name" value="S_TKc"/>
    <property type="match status" value="1"/>
</dbReference>
<dbReference type="Pfam" id="PF00069">
    <property type="entry name" value="Pkinase"/>
    <property type="match status" value="1"/>
</dbReference>
<reference evidence="3 4" key="1">
    <citation type="submission" date="2019-07" db="EMBL/GenBank/DDBJ databases">
        <title>WGS assembly of Gossypium tomentosum.</title>
        <authorList>
            <person name="Chen Z.J."/>
            <person name="Sreedasyam A."/>
            <person name="Ando A."/>
            <person name="Song Q."/>
            <person name="De L."/>
            <person name="Hulse-Kemp A."/>
            <person name="Ding M."/>
            <person name="Ye W."/>
            <person name="Kirkbride R."/>
            <person name="Jenkins J."/>
            <person name="Plott C."/>
            <person name="Lovell J."/>
            <person name="Lin Y.-M."/>
            <person name="Vaughn R."/>
            <person name="Liu B."/>
            <person name="Li W."/>
            <person name="Simpson S."/>
            <person name="Scheffler B."/>
            <person name="Saski C."/>
            <person name="Grover C."/>
            <person name="Hu G."/>
            <person name="Conover J."/>
            <person name="Carlson J."/>
            <person name="Shu S."/>
            <person name="Boston L."/>
            <person name="Williams M."/>
            <person name="Peterson D."/>
            <person name="Mcgee K."/>
            <person name="Jones D."/>
            <person name="Wendel J."/>
            <person name="Stelly D."/>
            <person name="Grimwood J."/>
            <person name="Schmutz J."/>
        </authorList>
    </citation>
    <scope>NUCLEOTIDE SEQUENCE [LARGE SCALE GENOMIC DNA]</scope>
    <source>
        <strain evidence="3">7179.01</strain>
    </source>
</reference>
<dbReference type="PROSITE" id="PS50011">
    <property type="entry name" value="PROTEIN_KINASE_DOM"/>
    <property type="match status" value="1"/>
</dbReference>
<name>A0A5D2J5D2_GOSTO</name>
<dbReference type="GO" id="GO:0004672">
    <property type="term" value="F:protein kinase activity"/>
    <property type="evidence" value="ECO:0007669"/>
    <property type="project" value="InterPro"/>
</dbReference>
<dbReference type="InterPro" id="IPR000719">
    <property type="entry name" value="Prot_kinase_dom"/>
</dbReference>
<dbReference type="Gene3D" id="1.10.510.10">
    <property type="entry name" value="Transferase(Phosphotransferase) domain 1"/>
    <property type="match status" value="1"/>
</dbReference>
<accession>A0A5D2J5D2</accession>
<dbReference type="SUPFAM" id="SSF56112">
    <property type="entry name" value="Protein kinase-like (PK-like)"/>
    <property type="match status" value="1"/>
</dbReference>
<organism evidence="3 4">
    <name type="scientific">Gossypium tomentosum</name>
    <name type="common">Hawaiian cotton</name>
    <name type="synonym">Gossypium sandvicense</name>
    <dbReference type="NCBI Taxonomy" id="34277"/>
    <lineage>
        <taxon>Eukaryota</taxon>
        <taxon>Viridiplantae</taxon>
        <taxon>Streptophyta</taxon>
        <taxon>Embryophyta</taxon>
        <taxon>Tracheophyta</taxon>
        <taxon>Spermatophyta</taxon>
        <taxon>Magnoliopsida</taxon>
        <taxon>eudicotyledons</taxon>
        <taxon>Gunneridae</taxon>
        <taxon>Pentapetalae</taxon>
        <taxon>rosids</taxon>
        <taxon>malvids</taxon>
        <taxon>Malvales</taxon>
        <taxon>Malvaceae</taxon>
        <taxon>Malvoideae</taxon>
        <taxon>Gossypium</taxon>
    </lineage>
</organism>
<gene>
    <name evidence="3" type="ORF">ES332_D10G140300v1</name>
</gene>
<feature type="domain" description="Protein kinase" evidence="2">
    <location>
        <begin position="138"/>
        <end position="355"/>
    </location>
</feature>
<evidence type="ECO:0000256" key="1">
    <source>
        <dbReference type="ARBA" id="ARBA00005926"/>
    </source>
</evidence>
<dbReference type="AlphaFoldDB" id="A0A5D2J5D2"/>
<evidence type="ECO:0000259" key="2">
    <source>
        <dbReference type="PROSITE" id="PS50011"/>
    </source>
</evidence>